<feature type="signal peptide" evidence="2">
    <location>
        <begin position="1"/>
        <end position="23"/>
    </location>
</feature>
<feature type="region of interest" description="Disordered" evidence="1">
    <location>
        <begin position="79"/>
        <end position="125"/>
    </location>
</feature>
<feature type="chain" id="PRO_5045950140" description="DUF6699 domain-containing protein" evidence="2">
    <location>
        <begin position="24"/>
        <end position="430"/>
    </location>
</feature>
<evidence type="ECO:0000313" key="5">
    <source>
        <dbReference type="Proteomes" id="UP001498398"/>
    </source>
</evidence>
<evidence type="ECO:0000313" key="4">
    <source>
        <dbReference type="EMBL" id="KAK7441530.1"/>
    </source>
</evidence>
<organism evidence="4 5">
    <name type="scientific">Marasmiellus scandens</name>
    <dbReference type="NCBI Taxonomy" id="2682957"/>
    <lineage>
        <taxon>Eukaryota</taxon>
        <taxon>Fungi</taxon>
        <taxon>Dikarya</taxon>
        <taxon>Basidiomycota</taxon>
        <taxon>Agaricomycotina</taxon>
        <taxon>Agaricomycetes</taxon>
        <taxon>Agaricomycetidae</taxon>
        <taxon>Agaricales</taxon>
        <taxon>Marasmiineae</taxon>
        <taxon>Omphalotaceae</taxon>
        <taxon>Marasmiellus</taxon>
    </lineage>
</organism>
<evidence type="ECO:0000256" key="1">
    <source>
        <dbReference type="SAM" id="MobiDB-lite"/>
    </source>
</evidence>
<name>A0ABR1IUN8_9AGAR</name>
<feature type="region of interest" description="Disordered" evidence="1">
    <location>
        <begin position="39"/>
        <end position="60"/>
    </location>
</feature>
<dbReference type="Proteomes" id="UP001498398">
    <property type="component" value="Unassembled WGS sequence"/>
</dbReference>
<keyword evidence="2" id="KW-0732">Signal</keyword>
<feature type="compositionally biased region" description="Low complexity" evidence="1">
    <location>
        <begin position="146"/>
        <end position="188"/>
    </location>
</feature>
<accession>A0ABR1IUN8</accession>
<gene>
    <name evidence="4" type="ORF">VKT23_016521</name>
</gene>
<proteinExistence type="predicted"/>
<evidence type="ECO:0000259" key="3">
    <source>
        <dbReference type="Pfam" id="PF20415"/>
    </source>
</evidence>
<sequence>MWSADVLFLYLRIRLAFFQPSLSRLIIMASYLRSLFGGSSSRSSERSKSHSRSRSVPAPINTNMPYVYNGQYAAPASAAPAYSSTRSHSPTTSRATRPSPLRYNTYDSSTISSKTRPTRPLPSGSISYKAGDSFLPYPVYTPAATSTYSSRTNSNSSMTPPSTASGYTPSRPSAPRTSSSTSVASRPALKQTHTWHGHGKPDGPRPHVSFVNPNRPQTLHMHPLLAASSHSRAPISYDVMFPPSPQTVVDRTTRTAVPSHTLGQPATDPPTYSTLVLRSDKFPWPIVIQPAIASAPELSSHSHSHSARNPKSAAKFYLGDCNHSASSHSSHQCNSFNSRDIPITNSDLILALHRTLSSRVTREEWDALGKGSRAQRKVTRAYERRTRALGDKEGGVRRIDWLGEKTRLIGIEVDKTASETGVAKLVFGKP</sequence>
<evidence type="ECO:0000256" key="2">
    <source>
        <dbReference type="SAM" id="SignalP"/>
    </source>
</evidence>
<feature type="compositionally biased region" description="Polar residues" evidence="1">
    <location>
        <begin position="105"/>
        <end position="115"/>
    </location>
</feature>
<feature type="domain" description="DUF6699" evidence="3">
    <location>
        <begin position="235"/>
        <end position="413"/>
    </location>
</feature>
<feature type="compositionally biased region" description="Low complexity" evidence="1">
    <location>
        <begin position="79"/>
        <end position="100"/>
    </location>
</feature>
<reference evidence="4 5" key="1">
    <citation type="submission" date="2024-01" db="EMBL/GenBank/DDBJ databases">
        <title>A draft genome for the cacao thread blight pathogen Marasmiellus scandens.</title>
        <authorList>
            <person name="Baruah I.K."/>
            <person name="Leung J."/>
            <person name="Bukari Y."/>
            <person name="Amoako-Attah I."/>
            <person name="Meinhardt L.W."/>
            <person name="Bailey B.A."/>
            <person name="Cohen S.P."/>
        </authorList>
    </citation>
    <scope>NUCLEOTIDE SEQUENCE [LARGE SCALE GENOMIC DNA]</scope>
    <source>
        <strain evidence="4 5">GH-19</strain>
    </source>
</reference>
<comment type="caution">
    <text evidence="4">The sequence shown here is derived from an EMBL/GenBank/DDBJ whole genome shotgun (WGS) entry which is preliminary data.</text>
</comment>
<dbReference type="InterPro" id="IPR046522">
    <property type="entry name" value="DUF6699"/>
</dbReference>
<dbReference type="Pfam" id="PF20415">
    <property type="entry name" value="DUF6699"/>
    <property type="match status" value="1"/>
</dbReference>
<protein>
    <recommendedName>
        <fullName evidence="3">DUF6699 domain-containing protein</fullName>
    </recommendedName>
</protein>
<keyword evidence="5" id="KW-1185">Reference proteome</keyword>
<dbReference type="EMBL" id="JBANRG010000062">
    <property type="protein sequence ID" value="KAK7441530.1"/>
    <property type="molecule type" value="Genomic_DNA"/>
</dbReference>
<feature type="region of interest" description="Disordered" evidence="1">
    <location>
        <begin position="146"/>
        <end position="217"/>
    </location>
</feature>